<keyword evidence="2" id="KW-0812">Transmembrane</keyword>
<proteinExistence type="predicted"/>
<sequence length="154" mass="15874">MSQPYGPQGQEPPLPPYAASQPVPGQLYAPQGHAYSPPAPPAPARSQALAIIALVLGVLAILIALTPFRFAAMPLAVFAAVLAIVALAVKSQGGTAYAAVGLACAAVGLVLAILLAMASTTLEQNNLRQQQQMQDCVSDPDRSAEEMLRCINGT</sequence>
<feature type="transmembrane region" description="Helical" evidence="2">
    <location>
        <begin position="72"/>
        <end position="89"/>
    </location>
</feature>
<organism evidence="3 4">
    <name type="scientific">Nonomuraea thailandensis</name>
    <dbReference type="NCBI Taxonomy" id="1188745"/>
    <lineage>
        <taxon>Bacteria</taxon>
        <taxon>Bacillati</taxon>
        <taxon>Actinomycetota</taxon>
        <taxon>Actinomycetes</taxon>
        <taxon>Streptosporangiales</taxon>
        <taxon>Streptosporangiaceae</taxon>
        <taxon>Nonomuraea</taxon>
    </lineage>
</organism>
<gene>
    <name evidence="3" type="ORF">HD597_010094</name>
</gene>
<dbReference type="EMBL" id="JAMZEB010000002">
    <property type="protein sequence ID" value="MCP2363074.1"/>
    <property type="molecule type" value="Genomic_DNA"/>
</dbReference>
<dbReference type="Proteomes" id="UP001139648">
    <property type="component" value="Unassembled WGS sequence"/>
</dbReference>
<evidence type="ECO:0000256" key="1">
    <source>
        <dbReference type="SAM" id="MobiDB-lite"/>
    </source>
</evidence>
<keyword evidence="2" id="KW-1133">Transmembrane helix</keyword>
<evidence type="ECO:0000256" key="2">
    <source>
        <dbReference type="SAM" id="Phobius"/>
    </source>
</evidence>
<reference evidence="3" key="1">
    <citation type="submission" date="2022-06" db="EMBL/GenBank/DDBJ databases">
        <title>Sequencing the genomes of 1000 actinobacteria strains.</title>
        <authorList>
            <person name="Klenk H.-P."/>
        </authorList>
    </citation>
    <scope>NUCLEOTIDE SEQUENCE</scope>
    <source>
        <strain evidence="3">DSM 46694</strain>
    </source>
</reference>
<protein>
    <submittedName>
        <fullName evidence="3">Lysylphosphatidylglycerol synthetase-like protein (DUF2156 family)</fullName>
    </submittedName>
</protein>
<comment type="caution">
    <text evidence="3">The sequence shown here is derived from an EMBL/GenBank/DDBJ whole genome shotgun (WGS) entry which is preliminary data.</text>
</comment>
<keyword evidence="4" id="KW-1185">Reference proteome</keyword>
<evidence type="ECO:0000313" key="3">
    <source>
        <dbReference type="EMBL" id="MCP2363074.1"/>
    </source>
</evidence>
<feature type="region of interest" description="Disordered" evidence="1">
    <location>
        <begin position="1"/>
        <end position="24"/>
    </location>
</feature>
<feature type="transmembrane region" description="Helical" evidence="2">
    <location>
        <begin position="47"/>
        <end position="65"/>
    </location>
</feature>
<name>A0A9X2GPF0_9ACTN</name>
<evidence type="ECO:0000313" key="4">
    <source>
        <dbReference type="Proteomes" id="UP001139648"/>
    </source>
</evidence>
<feature type="transmembrane region" description="Helical" evidence="2">
    <location>
        <begin position="95"/>
        <end position="118"/>
    </location>
</feature>
<keyword evidence="2" id="KW-0472">Membrane</keyword>
<accession>A0A9X2GPF0</accession>
<dbReference type="RefSeq" id="WP_253754395.1">
    <property type="nucleotide sequence ID" value="NZ_BAABKA010000023.1"/>
</dbReference>
<dbReference type="AlphaFoldDB" id="A0A9X2GPF0"/>